<evidence type="ECO:0000256" key="4">
    <source>
        <dbReference type="ARBA" id="ARBA00022801"/>
    </source>
</evidence>
<keyword evidence="13" id="KW-1185">Reference proteome</keyword>
<dbReference type="Pfam" id="PF16187">
    <property type="entry name" value="Peptidase_M16_M"/>
    <property type="match status" value="1"/>
</dbReference>
<feature type="compositionally biased region" description="Acidic residues" evidence="8">
    <location>
        <begin position="134"/>
        <end position="201"/>
    </location>
</feature>
<feature type="region of interest" description="Disordered" evidence="8">
    <location>
        <begin position="41"/>
        <end position="101"/>
    </location>
</feature>
<organism evidence="12 13">
    <name type="scientific">Peromyscus maniculatus bairdii</name>
    <name type="common">Prairie deer mouse</name>
    <dbReference type="NCBI Taxonomy" id="230844"/>
    <lineage>
        <taxon>Eukaryota</taxon>
        <taxon>Metazoa</taxon>
        <taxon>Chordata</taxon>
        <taxon>Craniata</taxon>
        <taxon>Vertebrata</taxon>
        <taxon>Euteleostomi</taxon>
        <taxon>Mammalia</taxon>
        <taxon>Eutheria</taxon>
        <taxon>Euarchontoglires</taxon>
        <taxon>Glires</taxon>
        <taxon>Rodentia</taxon>
        <taxon>Myomorpha</taxon>
        <taxon>Muroidea</taxon>
        <taxon>Cricetidae</taxon>
        <taxon>Neotominae</taxon>
        <taxon>Peromyscus</taxon>
    </lineage>
</organism>
<dbReference type="InterPro" id="IPR011765">
    <property type="entry name" value="Pept_M16_N"/>
</dbReference>
<evidence type="ECO:0000259" key="11">
    <source>
        <dbReference type="Pfam" id="PF16187"/>
    </source>
</evidence>
<dbReference type="Ensembl" id="ENSPEMT00000038418.1">
    <property type="protein sequence ID" value="ENSPEMP00000029861.1"/>
    <property type="gene ID" value="ENSPEMG00000021266.2"/>
</dbReference>
<evidence type="ECO:0000256" key="5">
    <source>
        <dbReference type="ARBA" id="ARBA00022833"/>
    </source>
</evidence>
<feature type="domain" description="Peptidase M16 C-terminal" evidence="10">
    <location>
        <begin position="798"/>
        <end position="979"/>
    </location>
</feature>
<keyword evidence="4" id="KW-0378">Hydrolase</keyword>
<evidence type="ECO:0000259" key="9">
    <source>
        <dbReference type="Pfam" id="PF00675"/>
    </source>
</evidence>
<dbReference type="GO" id="GO:0006508">
    <property type="term" value="P:proteolysis"/>
    <property type="evidence" value="ECO:0007669"/>
    <property type="project" value="UniProtKB-KW"/>
</dbReference>
<dbReference type="PANTHER" id="PTHR43690:SF18">
    <property type="entry name" value="INSULIN-DEGRADING ENZYME-RELATED"/>
    <property type="match status" value="1"/>
</dbReference>
<accession>A0A8C8UGK1</accession>
<comment type="similarity">
    <text evidence="1 7">Belongs to the peptidase M16 family.</text>
</comment>
<dbReference type="FunFam" id="3.30.830.10:FF:000019">
    <property type="entry name" value="nardilysin isoform X1"/>
    <property type="match status" value="1"/>
</dbReference>
<feature type="domain" description="Peptidase M16 C-terminal" evidence="10">
    <location>
        <begin position="390"/>
        <end position="506"/>
    </location>
</feature>
<dbReference type="PANTHER" id="PTHR43690">
    <property type="entry name" value="NARDILYSIN"/>
    <property type="match status" value="1"/>
</dbReference>
<feature type="domain" description="Peptidase M16 middle/third" evidence="11">
    <location>
        <begin position="512"/>
        <end position="793"/>
    </location>
</feature>
<evidence type="ECO:0000256" key="3">
    <source>
        <dbReference type="ARBA" id="ARBA00022723"/>
    </source>
</evidence>
<evidence type="ECO:0000256" key="8">
    <source>
        <dbReference type="SAM" id="MobiDB-lite"/>
    </source>
</evidence>
<dbReference type="PROSITE" id="PS00143">
    <property type="entry name" value="INSULINASE"/>
    <property type="match status" value="1"/>
</dbReference>
<evidence type="ECO:0000313" key="12">
    <source>
        <dbReference type="Ensembl" id="ENSPEMP00000029861.1"/>
    </source>
</evidence>
<evidence type="ECO:0000256" key="7">
    <source>
        <dbReference type="RuleBase" id="RU004447"/>
    </source>
</evidence>
<keyword evidence="6" id="KW-0482">Metalloprotease</keyword>
<name>A0A8C8UGK1_PERMB</name>
<dbReference type="Pfam" id="PF00675">
    <property type="entry name" value="Peptidase_M16"/>
    <property type="match status" value="1"/>
</dbReference>
<dbReference type="GO" id="GO:0004222">
    <property type="term" value="F:metalloendopeptidase activity"/>
    <property type="evidence" value="ECO:0007669"/>
    <property type="project" value="InterPro"/>
</dbReference>
<evidence type="ECO:0000256" key="6">
    <source>
        <dbReference type="ARBA" id="ARBA00023049"/>
    </source>
</evidence>
<reference evidence="12 13" key="1">
    <citation type="submission" date="2018-10" db="EMBL/GenBank/DDBJ databases">
        <title>Improved assembly of the deer mouse Peromyscus maniculatus genome.</title>
        <authorList>
            <person name="Lassance J.-M."/>
            <person name="Hoekstra H.E."/>
        </authorList>
    </citation>
    <scope>NUCLEOTIDE SEQUENCE [LARGE SCALE GENOMIC DNA]</scope>
</reference>
<dbReference type="Pfam" id="PF05193">
    <property type="entry name" value="Peptidase_M16_C"/>
    <property type="match status" value="2"/>
</dbReference>
<reference evidence="12" key="2">
    <citation type="submission" date="2025-08" db="UniProtKB">
        <authorList>
            <consortium name="Ensembl"/>
        </authorList>
    </citation>
    <scope>IDENTIFICATION</scope>
</reference>
<keyword evidence="3" id="KW-0479">Metal-binding</keyword>
<feature type="compositionally biased region" description="Basic and acidic residues" evidence="8">
    <location>
        <begin position="202"/>
        <end position="211"/>
    </location>
</feature>
<evidence type="ECO:0000313" key="13">
    <source>
        <dbReference type="Proteomes" id="UP000694547"/>
    </source>
</evidence>
<keyword evidence="5" id="KW-0862">Zinc</keyword>
<dbReference type="Gene3D" id="3.30.830.10">
    <property type="entry name" value="Metalloenzyme, LuxS/M16 peptidase-like"/>
    <property type="match status" value="4"/>
</dbReference>
<dbReference type="InterPro" id="IPR001431">
    <property type="entry name" value="Pept_M16_Zn_BS"/>
</dbReference>
<reference evidence="12" key="3">
    <citation type="submission" date="2025-09" db="UniProtKB">
        <authorList>
            <consortium name="Ensembl"/>
        </authorList>
    </citation>
    <scope>IDENTIFICATION</scope>
</reference>
<proteinExistence type="inferred from homology"/>
<protein>
    <submittedName>
        <fullName evidence="12">Nardilysin convertase</fullName>
    </submittedName>
</protein>
<dbReference type="AlphaFoldDB" id="A0A8C8UGK1"/>
<dbReference type="SUPFAM" id="SSF63411">
    <property type="entry name" value="LuxS/MPP-like metallohydrolase"/>
    <property type="match status" value="4"/>
</dbReference>
<sequence>RLRRVVVAAVCATGRKLWCEAGRELTALGRIGARGLCEESATMPGRNKAKSTCSCPDLQPNGQDLGESGRVARLGAEESEEEGRSGSLSNAGDPEIIKSPSDPKQYRYIKLQNGLQALLISDLSNIEGKTGNTTDEEEEEEEEEEDDEEEDDDDDDDDEDSGAEIEDDEEEGFDDEDEFDDDEHDDDDLDNEENELEELEERGEARKKTTEKQSAAALCVGVGSFADPDDLPGLAHFLEHMVFMGSLKYPDENGFDAFLKKHGGSDNASTDCERTVFQFDVQRKYFKEALDRWAQFFIHPLMIRDAIDREVEAVDSEYQLARPSDANRKEMLFGSLARPGHPMGKFFWGNAETLKHEPKKNNIDTHARLREFWMRYYSAHYMTLVVQSKVVPIRKIHALTITWALPPQQQHYRVKPLHYISWLVGHEGKGSILSYLRKKCWALALFGGNGETGFEQNSTYSVFSISITLTDEGYEHFYEVAHTVFQYLKMLQELGPEKRVFEEIQKIEDNEFHYQEQTDPVEYVENMCENMQLYPLQDFLTGDQLLFEYKPEVIAEALNQLVPQKANLVLLSGANEGRCDLKEKWFGTQYSVEDVENSWAELWKSNFNLNPDLHLPAENKYIATDFTLKAFDCLETEYPAKIVNTAQGCLWYKKDNKFKIPKAYIRFHLISPLIQKSAANVVLFDIFVNILTHNLAEPAYEADVAQLEYKLVAGEHGLIIRVKGFNHKLPLLFQLIIDYLAEFSSTPAVFTMITEQLKKTYFNILIKPETLAKDVRLLILEYSRWSMIDKYQALMDGLSLDSLLNFVKDFKSQLFVEGLVQGNVTSTESMDFLKYVVDKLNFMPLEQGMPVQFQVVELPSGHHLCKVRALNKGDANSEVTVYYQSGARSLREYTLMELLVMHMEEPCFDFLRTKQTLGYHVYPTCRNTSGILGFSVTVGTQATKYNSETVDKKIEEFLSSFEEKIENLTEDAFNTQVTALIKLKECEDTHLGEEVDRNWNEVVTQQYLFDRLAHEIEALKGFSKSDLVSWFKAHRGPGSKMLSVHVVGYGKYELEEDGAPFGEDSNSREGMQLTYLPTSPLLADSTIPITDIRAFTSTLSLFPYHKIVK</sequence>
<keyword evidence="2" id="KW-0645">Protease</keyword>
<feature type="region of interest" description="Disordered" evidence="8">
    <location>
        <begin position="126"/>
        <end position="212"/>
    </location>
</feature>
<evidence type="ECO:0000256" key="2">
    <source>
        <dbReference type="ARBA" id="ARBA00022670"/>
    </source>
</evidence>
<evidence type="ECO:0000256" key="1">
    <source>
        <dbReference type="ARBA" id="ARBA00007261"/>
    </source>
</evidence>
<dbReference type="InterPro" id="IPR007863">
    <property type="entry name" value="Peptidase_M16_C"/>
</dbReference>
<dbReference type="InterPro" id="IPR050626">
    <property type="entry name" value="Peptidase_M16"/>
</dbReference>
<feature type="domain" description="Peptidase M16 N-terminal" evidence="9">
    <location>
        <begin position="207"/>
        <end position="339"/>
    </location>
</feature>
<dbReference type="Proteomes" id="UP000694547">
    <property type="component" value="Chromosome 2"/>
</dbReference>
<dbReference type="GO" id="GO:0046872">
    <property type="term" value="F:metal ion binding"/>
    <property type="evidence" value="ECO:0007669"/>
    <property type="project" value="UniProtKB-KW"/>
</dbReference>
<dbReference type="InterPro" id="IPR011249">
    <property type="entry name" value="Metalloenz_LuxS/M16"/>
</dbReference>
<evidence type="ECO:0000259" key="10">
    <source>
        <dbReference type="Pfam" id="PF05193"/>
    </source>
</evidence>
<dbReference type="GeneTree" id="ENSGT00940000155026"/>
<dbReference type="InterPro" id="IPR032632">
    <property type="entry name" value="Peptidase_M16_M"/>
</dbReference>